<dbReference type="PANTHER" id="PTHR43744">
    <property type="entry name" value="ABC TRANSPORTER PERMEASE PROTEIN MG189-RELATED-RELATED"/>
    <property type="match status" value="1"/>
</dbReference>
<evidence type="ECO:0000256" key="7">
    <source>
        <dbReference type="RuleBase" id="RU363032"/>
    </source>
</evidence>
<evidence type="ECO:0000256" key="3">
    <source>
        <dbReference type="ARBA" id="ARBA00022475"/>
    </source>
</evidence>
<feature type="transmembrane region" description="Helical" evidence="7">
    <location>
        <begin position="195"/>
        <end position="217"/>
    </location>
</feature>
<dbReference type="PROSITE" id="PS50928">
    <property type="entry name" value="ABC_TM1"/>
    <property type="match status" value="1"/>
</dbReference>
<evidence type="ECO:0000256" key="4">
    <source>
        <dbReference type="ARBA" id="ARBA00022692"/>
    </source>
</evidence>
<evidence type="ECO:0000256" key="6">
    <source>
        <dbReference type="ARBA" id="ARBA00023136"/>
    </source>
</evidence>
<feature type="transmembrane region" description="Helical" evidence="7">
    <location>
        <begin position="90"/>
        <end position="109"/>
    </location>
</feature>
<dbReference type="Pfam" id="PF00528">
    <property type="entry name" value="BPD_transp_1"/>
    <property type="match status" value="1"/>
</dbReference>
<evidence type="ECO:0000313" key="9">
    <source>
        <dbReference type="EMBL" id="PWJ75176.1"/>
    </source>
</evidence>
<dbReference type="CDD" id="cd06261">
    <property type="entry name" value="TM_PBP2"/>
    <property type="match status" value="1"/>
</dbReference>
<feature type="transmembrane region" description="Helical" evidence="7">
    <location>
        <begin position="21"/>
        <end position="43"/>
    </location>
</feature>
<gene>
    <name evidence="9" type="ORF">C7383_107183</name>
</gene>
<keyword evidence="3" id="KW-1003">Cell membrane</keyword>
<evidence type="ECO:0000256" key="1">
    <source>
        <dbReference type="ARBA" id="ARBA00004651"/>
    </source>
</evidence>
<organism evidence="9 10">
    <name type="scientific">Murimonas intestini</name>
    <dbReference type="NCBI Taxonomy" id="1337051"/>
    <lineage>
        <taxon>Bacteria</taxon>
        <taxon>Bacillati</taxon>
        <taxon>Bacillota</taxon>
        <taxon>Clostridia</taxon>
        <taxon>Lachnospirales</taxon>
        <taxon>Lachnospiraceae</taxon>
        <taxon>Murimonas</taxon>
    </lineage>
</organism>
<dbReference type="Proteomes" id="UP000245412">
    <property type="component" value="Unassembled WGS sequence"/>
</dbReference>
<keyword evidence="4 7" id="KW-0812">Transmembrane</keyword>
<dbReference type="GO" id="GO:0055085">
    <property type="term" value="P:transmembrane transport"/>
    <property type="evidence" value="ECO:0007669"/>
    <property type="project" value="InterPro"/>
</dbReference>
<keyword evidence="5 7" id="KW-1133">Transmembrane helix</keyword>
<dbReference type="PANTHER" id="PTHR43744:SF9">
    <property type="entry name" value="POLYGALACTURONAN_RHAMNOGALACTURONAN TRANSPORT SYSTEM PERMEASE PROTEIN YTCP"/>
    <property type="match status" value="1"/>
</dbReference>
<evidence type="ECO:0000313" key="10">
    <source>
        <dbReference type="Proteomes" id="UP000245412"/>
    </source>
</evidence>
<keyword evidence="10" id="KW-1185">Reference proteome</keyword>
<keyword evidence="6 7" id="KW-0472">Membrane</keyword>
<keyword evidence="2 7" id="KW-0813">Transport</keyword>
<protein>
    <submittedName>
        <fullName evidence="9">Carbohydrate ABC transporter membrane protein 2 (CUT1 family)</fullName>
    </submittedName>
</protein>
<name>A0AB73T3A5_9FIRM</name>
<comment type="caution">
    <text evidence="9">The sequence shown here is derived from an EMBL/GenBank/DDBJ whole genome shotgun (WGS) entry which is preliminary data.</text>
</comment>
<dbReference type="Gene3D" id="1.10.3720.10">
    <property type="entry name" value="MetI-like"/>
    <property type="match status" value="1"/>
</dbReference>
<evidence type="ECO:0000256" key="2">
    <source>
        <dbReference type="ARBA" id="ARBA00022448"/>
    </source>
</evidence>
<dbReference type="EMBL" id="QGGY01000007">
    <property type="protein sequence ID" value="PWJ75176.1"/>
    <property type="molecule type" value="Genomic_DNA"/>
</dbReference>
<feature type="domain" description="ABC transmembrane type-1" evidence="8">
    <location>
        <begin position="86"/>
        <end position="281"/>
    </location>
</feature>
<comment type="subcellular location">
    <subcellularLocation>
        <location evidence="1 7">Cell membrane</location>
        <topology evidence="1 7">Multi-pass membrane protein</topology>
    </subcellularLocation>
</comment>
<feature type="transmembrane region" description="Helical" evidence="7">
    <location>
        <begin position="272"/>
        <end position="292"/>
    </location>
</feature>
<dbReference type="GO" id="GO:0005886">
    <property type="term" value="C:plasma membrane"/>
    <property type="evidence" value="ECO:0007669"/>
    <property type="project" value="UniProtKB-SubCell"/>
</dbReference>
<dbReference type="InterPro" id="IPR000515">
    <property type="entry name" value="MetI-like"/>
</dbReference>
<dbReference type="SUPFAM" id="SSF161098">
    <property type="entry name" value="MetI-like"/>
    <property type="match status" value="1"/>
</dbReference>
<sequence length="307" mass="34353">MKKRVNGASAEKRRKASRPDRIFDVTNTVIMVIVFLIIVYPLYFVVIASVSDPNLVNSGKVILLPKGFNLDAYIHILTNKNILTGFANSVLYTLVWTVLAVAITVPAGYALSRKDLPCRKFCTLFFVFVMYFQGGLIPTYLVVKDLKLLDSMWAIILPTCLSVYNLIVCRTFFEGTLSEELLDAARVDGANNLKFFFKIALPLSKALVAIMVLFYAIQQWNSYFDAMIYLNSKELFPLQLVLKDILIQAQMNSSGAFGDAESVAAMQRIAELVKYSSIVVASLPMLILYPFVQKYFVKGIMIGSVKG</sequence>
<dbReference type="AlphaFoldDB" id="A0AB73T3A5"/>
<proteinExistence type="inferred from homology"/>
<feature type="transmembrane region" description="Helical" evidence="7">
    <location>
        <begin position="121"/>
        <end position="141"/>
    </location>
</feature>
<evidence type="ECO:0000256" key="5">
    <source>
        <dbReference type="ARBA" id="ARBA00022989"/>
    </source>
</evidence>
<feature type="transmembrane region" description="Helical" evidence="7">
    <location>
        <begin position="153"/>
        <end position="173"/>
    </location>
</feature>
<accession>A0AB73T3A5</accession>
<dbReference type="InterPro" id="IPR035906">
    <property type="entry name" value="MetI-like_sf"/>
</dbReference>
<reference evidence="9 10" key="1">
    <citation type="submission" date="2018-05" db="EMBL/GenBank/DDBJ databases">
        <authorList>
            <person name="Goeker M."/>
            <person name="Huntemann M."/>
            <person name="Clum A."/>
            <person name="Pillay M."/>
            <person name="Palaniappan K."/>
            <person name="Varghese N."/>
            <person name="Mikhailova N."/>
            <person name="Stamatis D."/>
            <person name="Reddy T."/>
            <person name="Daum C."/>
            <person name="Shapiro N."/>
            <person name="Ivanova N."/>
            <person name="Kyrpides N."/>
            <person name="Woyke T."/>
        </authorList>
    </citation>
    <scope>NUCLEOTIDE SEQUENCE [LARGE SCALE GENOMIC DNA]</scope>
    <source>
        <strain evidence="9 10">DSM 26524</strain>
    </source>
</reference>
<dbReference type="RefSeq" id="WP_109627017.1">
    <property type="nucleotide sequence ID" value="NZ_JANKBI010000024.1"/>
</dbReference>
<comment type="similarity">
    <text evidence="7">Belongs to the binding-protein-dependent transport system permease family.</text>
</comment>
<evidence type="ECO:0000259" key="8">
    <source>
        <dbReference type="PROSITE" id="PS50928"/>
    </source>
</evidence>